<reference evidence="4 5" key="1">
    <citation type="submission" date="2014-05" db="EMBL/GenBank/DDBJ databases">
        <title>ATOL: Assembling a taxonomically balanced genome-scale reconstruction of the evolutionary history of the Enterobacteriaceae.</title>
        <authorList>
            <person name="Plunkett G.III."/>
            <person name="Neeno-Eckwall E.C."/>
            <person name="Glasner J.D."/>
            <person name="Perna N.T."/>
        </authorList>
    </citation>
    <scope>NUCLEOTIDE SEQUENCE [LARGE SCALE GENOMIC DNA]</scope>
    <source>
        <strain evidence="4 5">ATCC 33301</strain>
    </source>
</reference>
<name>A0A085JDB9_9GAMM</name>
<accession>A0A085JDB9</accession>
<dbReference type="eggNOG" id="COG0400">
    <property type="taxonomic scope" value="Bacteria"/>
</dbReference>
<dbReference type="GO" id="GO:0106435">
    <property type="term" value="F:carboxylesterase activity"/>
    <property type="evidence" value="ECO:0007669"/>
    <property type="project" value="UniProtKB-EC"/>
</dbReference>
<dbReference type="EC" id="3.1.1.1" evidence="4"/>
<feature type="domain" description="Phospholipase/carboxylesterase/thioesterase" evidence="3">
    <location>
        <begin position="48"/>
        <end position="241"/>
    </location>
</feature>
<sequence length="248" mass="27555">MFTGRKSSIRGKRVKKVLAVIGVFCIFLIQPAVRASELTYLFMPAVRQDKPQSMLVMMHGYGANEQDFNDFPVIVPGNMIVVSLRAPLPVAGDSYQWYRGSDKQKNVAADQQSSSDAVVSTVKTLQQQYHVAASHTYLGGFSQGAVMTYKVALMYPQLFHGVAVFSGHLPANFSVNSIPRHQVSQLHFFIGHGDADQRIPLALARQAVDQLSGVTPDITFKTYPGMGHTMSLDEIKDFRQWLFSQEVQ</sequence>
<dbReference type="EMBL" id="JMPR01000038">
    <property type="protein sequence ID" value="KFD18465.1"/>
    <property type="molecule type" value="Genomic_DNA"/>
</dbReference>
<dbReference type="InterPro" id="IPR029058">
    <property type="entry name" value="AB_hydrolase_fold"/>
</dbReference>
<dbReference type="AlphaFoldDB" id="A0A085JDB9"/>
<dbReference type="EC" id="3.-.-.-" evidence="4"/>
<dbReference type="SUPFAM" id="SSF53474">
    <property type="entry name" value="alpha/beta-Hydrolases"/>
    <property type="match status" value="1"/>
</dbReference>
<evidence type="ECO:0000313" key="4">
    <source>
        <dbReference type="EMBL" id="KFD18465.1"/>
    </source>
</evidence>
<gene>
    <name evidence="4" type="ORF">GTPT_2655</name>
</gene>
<dbReference type="PANTHER" id="PTHR10655">
    <property type="entry name" value="LYSOPHOSPHOLIPASE-RELATED"/>
    <property type="match status" value="1"/>
</dbReference>
<evidence type="ECO:0000256" key="1">
    <source>
        <dbReference type="ARBA" id="ARBA00006499"/>
    </source>
</evidence>
<organism evidence="4 5">
    <name type="scientific">Tatumella ptyseos ATCC 33301</name>
    <dbReference type="NCBI Taxonomy" id="1005995"/>
    <lineage>
        <taxon>Bacteria</taxon>
        <taxon>Pseudomonadati</taxon>
        <taxon>Pseudomonadota</taxon>
        <taxon>Gammaproteobacteria</taxon>
        <taxon>Enterobacterales</taxon>
        <taxon>Erwiniaceae</taxon>
        <taxon>Tatumella</taxon>
    </lineage>
</organism>
<dbReference type="OrthoDB" id="9801763at2"/>
<comment type="similarity">
    <text evidence="1">Belongs to the AB hydrolase superfamily. AB hydrolase 2 family.</text>
</comment>
<proteinExistence type="inferred from homology"/>
<evidence type="ECO:0000259" key="3">
    <source>
        <dbReference type="Pfam" id="PF02230"/>
    </source>
</evidence>
<dbReference type="Gene3D" id="3.40.50.1820">
    <property type="entry name" value="alpha/beta hydrolase"/>
    <property type="match status" value="1"/>
</dbReference>
<evidence type="ECO:0000313" key="5">
    <source>
        <dbReference type="Proteomes" id="UP000028602"/>
    </source>
</evidence>
<keyword evidence="2 4" id="KW-0378">Hydrolase</keyword>
<dbReference type="InterPro" id="IPR050565">
    <property type="entry name" value="LYPA1-2/EST-like"/>
</dbReference>
<dbReference type="Pfam" id="PF02230">
    <property type="entry name" value="Abhydrolase_2"/>
    <property type="match status" value="1"/>
</dbReference>
<comment type="caution">
    <text evidence="4">The sequence shown here is derived from an EMBL/GenBank/DDBJ whole genome shotgun (WGS) entry which is preliminary data.</text>
</comment>
<dbReference type="PANTHER" id="PTHR10655:SF17">
    <property type="entry name" value="LYSOPHOSPHOLIPASE-LIKE PROTEIN 1"/>
    <property type="match status" value="1"/>
</dbReference>
<protein>
    <submittedName>
        <fullName evidence="4">Serine esterase</fullName>
        <ecNumber evidence="4">3.-.-.-</ecNumber>
        <ecNumber evidence="4">3.1.1.1</ecNumber>
    </submittedName>
</protein>
<keyword evidence="5" id="KW-1185">Reference proteome</keyword>
<dbReference type="Proteomes" id="UP000028602">
    <property type="component" value="Unassembled WGS sequence"/>
</dbReference>
<dbReference type="InterPro" id="IPR003140">
    <property type="entry name" value="PLipase/COase/thioEstase"/>
</dbReference>
<evidence type="ECO:0000256" key="2">
    <source>
        <dbReference type="ARBA" id="ARBA00022801"/>
    </source>
</evidence>